<accession>A0A9D1TR27</accession>
<dbReference type="EMBL" id="DXHS01000028">
    <property type="protein sequence ID" value="HIW02029.1"/>
    <property type="molecule type" value="Genomic_DNA"/>
</dbReference>
<comment type="caution">
    <text evidence="5">The sequence shown here is derived from an EMBL/GenBank/DDBJ whole genome shotgun (WGS) entry which is preliminary data.</text>
</comment>
<evidence type="ECO:0000313" key="5">
    <source>
        <dbReference type="EMBL" id="HIW02029.1"/>
    </source>
</evidence>
<organism evidence="5 6">
    <name type="scientific">Candidatus Protoclostridium stercorigallinarum</name>
    <dbReference type="NCBI Taxonomy" id="2838741"/>
    <lineage>
        <taxon>Bacteria</taxon>
        <taxon>Bacillati</taxon>
        <taxon>Bacillota</taxon>
        <taxon>Clostridia</taxon>
        <taxon>Candidatus Protoclostridium</taxon>
    </lineage>
</organism>
<dbReference type="PROSITE" id="PS51000">
    <property type="entry name" value="HTH_DEOR_2"/>
    <property type="match status" value="1"/>
</dbReference>
<dbReference type="Proteomes" id="UP000823990">
    <property type="component" value="Unassembled WGS sequence"/>
</dbReference>
<dbReference type="InterPro" id="IPR036388">
    <property type="entry name" value="WH-like_DNA-bd_sf"/>
</dbReference>
<dbReference type="SUPFAM" id="SSF100950">
    <property type="entry name" value="NagB/RpiA/CoA transferase-like"/>
    <property type="match status" value="1"/>
</dbReference>
<evidence type="ECO:0000256" key="1">
    <source>
        <dbReference type="ARBA" id="ARBA00023015"/>
    </source>
</evidence>
<evidence type="ECO:0000259" key="4">
    <source>
        <dbReference type="PROSITE" id="PS51000"/>
    </source>
</evidence>
<dbReference type="InterPro" id="IPR018356">
    <property type="entry name" value="Tscrpt_reg_HTH_DeoR_CS"/>
</dbReference>
<dbReference type="InterPro" id="IPR014036">
    <property type="entry name" value="DeoR-like_C"/>
</dbReference>
<dbReference type="PROSITE" id="PS00894">
    <property type="entry name" value="HTH_DEOR_1"/>
    <property type="match status" value="1"/>
</dbReference>
<dbReference type="Pfam" id="PF08220">
    <property type="entry name" value="HTH_DeoR"/>
    <property type="match status" value="1"/>
</dbReference>
<keyword evidence="1" id="KW-0805">Transcription regulation</keyword>
<dbReference type="InterPro" id="IPR037171">
    <property type="entry name" value="NagB/RpiA_transferase-like"/>
</dbReference>
<dbReference type="InterPro" id="IPR001034">
    <property type="entry name" value="DeoR_HTH"/>
</dbReference>
<feature type="domain" description="HTH deoR-type" evidence="4">
    <location>
        <begin position="14"/>
        <end position="69"/>
    </location>
</feature>
<dbReference type="Gene3D" id="1.10.10.10">
    <property type="entry name" value="Winged helix-like DNA-binding domain superfamily/Winged helix DNA-binding domain"/>
    <property type="match status" value="1"/>
</dbReference>
<proteinExistence type="predicted"/>
<dbReference type="GO" id="GO:0003700">
    <property type="term" value="F:DNA-binding transcription factor activity"/>
    <property type="evidence" value="ECO:0007669"/>
    <property type="project" value="InterPro"/>
</dbReference>
<dbReference type="GO" id="GO:0003677">
    <property type="term" value="F:DNA binding"/>
    <property type="evidence" value="ECO:0007669"/>
    <property type="project" value="UniProtKB-KW"/>
</dbReference>
<protein>
    <submittedName>
        <fullName evidence="5">DeoR/GlpR family DNA-binding transcription regulator</fullName>
    </submittedName>
</protein>
<keyword evidence="3" id="KW-0804">Transcription</keyword>
<evidence type="ECO:0000313" key="6">
    <source>
        <dbReference type="Proteomes" id="UP000823990"/>
    </source>
</evidence>
<dbReference type="Pfam" id="PF00455">
    <property type="entry name" value="DeoRC"/>
    <property type="match status" value="1"/>
</dbReference>
<dbReference type="SMART" id="SM00420">
    <property type="entry name" value="HTH_DEOR"/>
    <property type="match status" value="1"/>
</dbReference>
<dbReference type="PANTHER" id="PTHR30363">
    <property type="entry name" value="HTH-TYPE TRANSCRIPTIONAL REGULATOR SRLR-RELATED"/>
    <property type="match status" value="1"/>
</dbReference>
<dbReference type="SMART" id="SM01134">
    <property type="entry name" value="DeoRC"/>
    <property type="match status" value="1"/>
</dbReference>
<evidence type="ECO:0000256" key="3">
    <source>
        <dbReference type="ARBA" id="ARBA00023163"/>
    </source>
</evidence>
<dbReference type="InterPro" id="IPR050313">
    <property type="entry name" value="Carb_Metab_HTH_regulators"/>
</dbReference>
<dbReference type="PRINTS" id="PR00037">
    <property type="entry name" value="HTHLACR"/>
</dbReference>
<reference evidence="5" key="2">
    <citation type="submission" date="2021-04" db="EMBL/GenBank/DDBJ databases">
        <authorList>
            <person name="Gilroy R."/>
        </authorList>
    </citation>
    <scope>NUCLEOTIDE SEQUENCE</scope>
    <source>
        <strain evidence="5">12435</strain>
    </source>
</reference>
<gene>
    <name evidence="5" type="ORF">H9892_01670</name>
</gene>
<name>A0A9D1TR27_9FIRM</name>
<keyword evidence="2 5" id="KW-0238">DNA-binding</keyword>
<evidence type="ECO:0000256" key="2">
    <source>
        <dbReference type="ARBA" id="ARBA00023125"/>
    </source>
</evidence>
<dbReference type="SUPFAM" id="SSF46785">
    <property type="entry name" value="Winged helix' DNA-binding domain"/>
    <property type="match status" value="1"/>
</dbReference>
<sequence length="259" mass="28681">MLNNEQKVSGYMFSNERYNLIFDYLKNNRKATVDELANFLYVSSATIRRDLKEMQKRGLIVRSHGGALLQETANEVSIFVRREKNAREKEQAALVAMPYVTGFQSVFIDNSSTCLILAEKLNLENRTVITNGLQIAMRLTQKQNINLIMPGGTVHYNTNSVTGGMTCSALADLRADLALLSSAAVDLDGTYEHSAETAQIKRLMLKNAKRSMLVVDGTKFGSGSTYHTASLADYDVIATDAPDDIIAPYRAEGIDILNR</sequence>
<dbReference type="InterPro" id="IPR036390">
    <property type="entry name" value="WH_DNA-bd_sf"/>
</dbReference>
<dbReference type="PANTHER" id="PTHR30363:SF44">
    <property type="entry name" value="AGA OPERON TRANSCRIPTIONAL REPRESSOR-RELATED"/>
    <property type="match status" value="1"/>
</dbReference>
<dbReference type="AlphaFoldDB" id="A0A9D1TR27"/>
<reference evidence="5" key="1">
    <citation type="journal article" date="2021" name="PeerJ">
        <title>Extensive microbial diversity within the chicken gut microbiome revealed by metagenomics and culture.</title>
        <authorList>
            <person name="Gilroy R."/>
            <person name="Ravi A."/>
            <person name="Getino M."/>
            <person name="Pursley I."/>
            <person name="Horton D.L."/>
            <person name="Alikhan N.F."/>
            <person name="Baker D."/>
            <person name="Gharbi K."/>
            <person name="Hall N."/>
            <person name="Watson M."/>
            <person name="Adriaenssens E.M."/>
            <person name="Foster-Nyarko E."/>
            <person name="Jarju S."/>
            <person name="Secka A."/>
            <person name="Antonio M."/>
            <person name="Oren A."/>
            <person name="Chaudhuri R.R."/>
            <person name="La Ragione R."/>
            <person name="Hildebrand F."/>
            <person name="Pallen M.J."/>
        </authorList>
    </citation>
    <scope>NUCLEOTIDE SEQUENCE</scope>
    <source>
        <strain evidence="5">12435</strain>
    </source>
</reference>